<dbReference type="KEGG" id="fro:AALO17_14540"/>
<dbReference type="Proteomes" id="UP000069771">
    <property type="component" value="Chromosome"/>
</dbReference>
<dbReference type="OrthoDB" id="384746at2"/>
<evidence type="ECO:0000313" key="1">
    <source>
        <dbReference type="EMBL" id="AMK54588.1"/>
    </source>
</evidence>
<dbReference type="GeneID" id="78478151"/>
<keyword evidence="3" id="KW-1185">Reference proteome</keyword>
<dbReference type="EMBL" id="MPJZ01000066">
    <property type="protein sequence ID" value="OLU44468.1"/>
    <property type="molecule type" value="Genomic_DNA"/>
</dbReference>
<dbReference type="AlphaFoldDB" id="A0A140DVB1"/>
<proteinExistence type="predicted"/>
<evidence type="ECO:0000313" key="3">
    <source>
        <dbReference type="Proteomes" id="UP000069771"/>
    </source>
</evidence>
<name>A0A140DVB1_9FIRM</name>
<dbReference type="Proteomes" id="UP000186758">
    <property type="component" value="Unassembled WGS sequence"/>
</dbReference>
<dbReference type="PATRIC" id="fig|1702221.3.peg.1405"/>
<sequence length="124" mass="13723">MYNWMKGNVFCMQATINEAAITLNSAAAASLKNCRYVRIGVDPEQWLMAVQPVEKRQIETGAVPAGQIQKLSVGKGYARISNKEAVREISRLIGRQPSGEKFPAEWNEADGILVIDLKKTEESV</sequence>
<organism evidence="1 3">
    <name type="scientific">Faecalibaculum rodentium</name>
    <dbReference type="NCBI Taxonomy" id="1702221"/>
    <lineage>
        <taxon>Bacteria</taxon>
        <taxon>Bacillati</taxon>
        <taxon>Bacillota</taxon>
        <taxon>Erysipelotrichia</taxon>
        <taxon>Erysipelotrichales</taxon>
        <taxon>Erysipelotrichaceae</taxon>
        <taxon>Faecalibaculum</taxon>
    </lineage>
</organism>
<accession>A0A140DVB1</accession>
<dbReference type="RefSeq" id="WP_067557159.1">
    <property type="nucleotide sequence ID" value="NZ_CAKOCV010000005.1"/>
</dbReference>
<dbReference type="EMBL" id="CP011391">
    <property type="protein sequence ID" value="AMK54588.1"/>
    <property type="molecule type" value="Genomic_DNA"/>
</dbReference>
<reference evidence="1 3" key="1">
    <citation type="journal article" date="2016" name="Gut Pathog.">
        <title>Whole genome sequencing of "Faecalibaculum rodentium" ALO17, isolated from C57BL/6J laboratory mouse feces.</title>
        <authorList>
            <person name="Lim S."/>
            <person name="Chang D.H."/>
            <person name="Ahn S."/>
            <person name="Kim B.C."/>
        </authorList>
    </citation>
    <scope>NUCLEOTIDE SEQUENCE [LARGE SCALE GENOMIC DNA]</scope>
    <source>
        <strain evidence="1 3">Alo17</strain>
    </source>
</reference>
<evidence type="ECO:0000313" key="2">
    <source>
        <dbReference type="EMBL" id="OLU44468.1"/>
    </source>
</evidence>
<gene>
    <name evidence="1" type="ORF">AALO17_14540</name>
    <name evidence="2" type="ORF">BO223_08190</name>
</gene>
<evidence type="ECO:0000313" key="4">
    <source>
        <dbReference type="Proteomes" id="UP000186758"/>
    </source>
</evidence>
<protein>
    <submittedName>
        <fullName evidence="1">Uncharacterized protein</fullName>
    </submittedName>
</protein>
<reference evidence="2 4" key="2">
    <citation type="submission" date="2016-11" db="EMBL/GenBank/DDBJ databases">
        <title>Description of two novel members of the family Erysipelotrichaceae: Ileibacterium lipovorans gen. nov., sp. nov. and Dubosiella newyorkensis, gen. nov., sp. nov.</title>
        <authorList>
            <person name="Cox L.M."/>
            <person name="Sohn J."/>
            <person name="Tyrrell K.L."/>
            <person name="Citron D.M."/>
            <person name="Lawson P.A."/>
            <person name="Patel N.B."/>
            <person name="Iizumi T."/>
            <person name="Perez-Perez G.I."/>
            <person name="Goldstein E.J."/>
            <person name="Blaser M.J."/>
        </authorList>
    </citation>
    <scope>NUCLEOTIDE SEQUENCE [LARGE SCALE GENOMIC DNA]</scope>
    <source>
        <strain evidence="2 4">NYU-BL-K8</strain>
    </source>
</reference>
<dbReference type="STRING" id="1702221.AALO17_14540"/>